<gene>
    <name evidence="4" type="ORF">B5808_20085</name>
</gene>
<evidence type="ECO:0000256" key="2">
    <source>
        <dbReference type="ARBA" id="ARBA00023002"/>
    </source>
</evidence>
<feature type="region of interest" description="Disordered" evidence="3">
    <location>
        <begin position="1"/>
        <end position="29"/>
    </location>
</feature>
<dbReference type="Gene3D" id="3.40.50.720">
    <property type="entry name" value="NAD(P)-binding Rossmann-like Domain"/>
    <property type="match status" value="1"/>
</dbReference>
<evidence type="ECO:0000256" key="3">
    <source>
        <dbReference type="SAM" id="MobiDB-lite"/>
    </source>
</evidence>
<dbReference type="InterPro" id="IPR002347">
    <property type="entry name" value="SDR_fam"/>
</dbReference>
<dbReference type="GO" id="GO:0016616">
    <property type="term" value="F:oxidoreductase activity, acting on the CH-OH group of donors, NAD or NADP as acceptor"/>
    <property type="evidence" value="ECO:0007669"/>
    <property type="project" value="TreeGrafter"/>
</dbReference>
<dbReference type="Pfam" id="PF13561">
    <property type="entry name" value="adh_short_C2"/>
    <property type="match status" value="1"/>
</dbReference>
<dbReference type="PRINTS" id="PR00080">
    <property type="entry name" value="SDRFAMILY"/>
</dbReference>
<dbReference type="InterPro" id="IPR036291">
    <property type="entry name" value="NAD(P)-bd_dom_sf"/>
</dbReference>
<accession>A0A1X9LR67</accession>
<dbReference type="NCBIfam" id="NF005559">
    <property type="entry name" value="PRK07231.1"/>
    <property type="match status" value="1"/>
</dbReference>
<dbReference type="InterPro" id="IPR020904">
    <property type="entry name" value="Sc_DH/Rdtase_CS"/>
</dbReference>
<name>A0A1X9LR67_9MICO</name>
<dbReference type="FunFam" id="3.40.50.720:FF:000084">
    <property type="entry name" value="Short-chain dehydrogenase reductase"/>
    <property type="match status" value="1"/>
</dbReference>
<evidence type="ECO:0008006" key="6">
    <source>
        <dbReference type="Google" id="ProtNLM"/>
    </source>
</evidence>
<dbReference type="Proteomes" id="UP000192775">
    <property type="component" value="Plasmid unnamed1"/>
</dbReference>
<geneLocation type="plasmid" evidence="4">
    <name>unnamed1</name>
</geneLocation>
<dbReference type="PANTHER" id="PTHR42760">
    <property type="entry name" value="SHORT-CHAIN DEHYDROGENASES/REDUCTASES FAMILY MEMBER"/>
    <property type="match status" value="1"/>
</dbReference>
<evidence type="ECO:0000313" key="4">
    <source>
        <dbReference type="EMBL" id="ARJ07676.1"/>
    </source>
</evidence>
<comment type="similarity">
    <text evidence="1">Belongs to the short-chain dehydrogenases/reductases (SDR) family.</text>
</comment>
<dbReference type="KEGG" id="cphy:B5808_20085"/>
<evidence type="ECO:0000256" key="1">
    <source>
        <dbReference type="ARBA" id="ARBA00006484"/>
    </source>
</evidence>
<dbReference type="GO" id="GO:0030497">
    <property type="term" value="P:fatty acid elongation"/>
    <property type="evidence" value="ECO:0007669"/>
    <property type="project" value="TreeGrafter"/>
</dbReference>
<proteinExistence type="inferred from homology"/>
<keyword evidence="5" id="KW-1185">Reference proteome</keyword>
<feature type="compositionally biased region" description="Low complexity" evidence="3">
    <location>
        <begin position="10"/>
        <end position="19"/>
    </location>
</feature>
<keyword evidence="4" id="KW-0614">Plasmid</keyword>
<sequence>MRAARRPTSRRSTVSTRSASHGRSSRVSEVGSLRDRIALVTGGGSGLGRATCELFARRGASVVSGDLDGSAAAETIRLLAGDSHLALEIDVTDEGSIDSALSTVLGRYGRIDILVNSAGLGEGRSDTLVKGTPHWQRIIDVNLTGTYLACRGAAARMRHSGGVILNISSIAGVIGLPRRTAYSASKAAVTMMTRVLASEWASMGVRVNAVAPGYIRTPMTDELAAQGRLNLDVVTRRTPAGTMGTPVDVAEALAFLASDQARFITGAVLPVDGGYMAYGAPEDAWSPSDETEG</sequence>
<organism evidence="4 5">
    <name type="scientific">Cnuibacter physcomitrellae</name>
    <dbReference type="NCBI Taxonomy" id="1619308"/>
    <lineage>
        <taxon>Bacteria</taxon>
        <taxon>Bacillati</taxon>
        <taxon>Actinomycetota</taxon>
        <taxon>Actinomycetes</taxon>
        <taxon>Micrococcales</taxon>
        <taxon>Microbacteriaceae</taxon>
        <taxon>Cnuibacter</taxon>
    </lineage>
</organism>
<dbReference type="PANTHER" id="PTHR42760:SF123">
    <property type="entry name" value="OXIDOREDUCTASE"/>
    <property type="match status" value="1"/>
</dbReference>
<evidence type="ECO:0000313" key="5">
    <source>
        <dbReference type="Proteomes" id="UP000192775"/>
    </source>
</evidence>
<reference evidence="4 5" key="1">
    <citation type="submission" date="2017-04" db="EMBL/GenBank/DDBJ databases">
        <authorList>
            <person name="Afonso C.L."/>
            <person name="Miller P.J."/>
            <person name="Scott M.A."/>
            <person name="Spackman E."/>
            <person name="Goraichik I."/>
            <person name="Dimitrov K.M."/>
            <person name="Suarez D.L."/>
            <person name="Swayne D.E."/>
        </authorList>
    </citation>
    <scope>NUCLEOTIDE SEQUENCE [LARGE SCALE GENOMIC DNA]</scope>
    <source>
        <strain evidence="5">XA(T)</strain>
        <plasmid evidence="5">Plasmid unnamed1</plasmid>
    </source>
</reference>
<dbReference type="PRINTS" id="PR00081">
    <property type="entry name" value="GDHRDH"/>
</dbReference>
<dbReference type="PROSITE" id="PS00061">
    <property type="entry name" value="ADH_SHORT"/>
    <property type="match status" value="1"/>
</dbReference>
<protein>
    <recommendedName>
        <fullName evidence="6">Short-chain dehydrogenase</fullName>
    </recommendedName>
</protein>
<dbReference type="EMBL" id="CP020716">
    <property type="protein sequence ID" value="ARJ07676.1"/>
    <property type="molecule type" value="Genomic_DNA"/>
</dbReference>
<keyword evidence="2" id="KW-0560">Oxidoreductase</keyword>
<dbReference type="SUPFAM" id="SSF51735">
    <property type="entry name" value="NAD(P)-binding Rossmann-fold domains"/>
    <property type="match status" value="1"/>
</dbReference>
<dbReference type="AlphaFoldDB" id="A0A1X9LR67"/>